<evidence type="ECO:0000313" key="4">
    <source>
        <dbReference type="Ensembl" id="ENSCMIP00000035595.1"/>
    </source>
</evidence>
<evidence type="ECO:0000256" key="2">
    <source>
        <dbReference type="ARBA" id="ARBA00022741"/>
    </source>
</evidence>
<protein>
    <submittedName>
        <fullName evidence="4">Uncharacterized protein</fullName>
    </submittedName>
</protein>
<proteinExistence type="predicted"/>
<name>A0A4W3JUK3_CALMI</name>
<dbReference type="GO" id="GO:0005524">
    <property type="term" value="F:ATP binding"/>
    <property type="evidence" value="ECO:0007669"/>
    <property type="project" value="InterPro"/>
</dbReference>
<reference evidence="5" key="2">
    <citation type="journal article" date="2007" name="PLoS Biol.">
        <title>Survey sequencing and comparative analysis of the elephant shark (Callorhinchus milii) genome.</title>
        <authorList>
            <person name="Venkatesh B."/>
            <person name="Kirkness E.F."/>
            <person name="Loh Y.H."/>
            <person name="Halpern A.L."/>
            <person name="Lee A.P."/>
            <person name="Johnson J."/>
            <person name="Dandona N."/>
            <person name="Viswanathan L.D."/>
            <person name="Tay A."/>
            <person name="Venter J.C."/>
            <person name="Strausberg R.L."/>
            <person name="Brenner S."/>
        </authorList>
    </citation>
    <scope>NUCLEOTIDE SEQUENCE [LARGE SCALE GENOMIC DNA]</scope>
</reference>
<evidence type="ECO:0000256" key="3">
    <source>
        <dbReference type="ARBA" id="ARBA00022777"/>
    </source>
</evidence>
<evidence type="ECO:0000313" key="5">
    <source>
        <dbReference type="Proteomes" id="UP000314986"/>
    </source>
</evidence>
<sequence length="276" mass="32482">MGDCKHYCPVALKEKFVLFPGNKDCSAKYREKYYYFSNQDARETFVKDPEKYTCNKEPLKIPPLRLIVIGARGSGKTMNSRWLADKLGIFHIQFKDHLQELIFSKTKRKIGPEYEEEPTEEEMAEIETIKALEKGELPEKSTEEPEVEKEEIFTIEEEAIKLFLTEDEPLPSEVLDSIIPKWWNEEPFKSKGFVLDGFFHTADDVQYLAERGLFPDATIQIKVHDNDVIHRLFPPQLVKWKEKRNIKLTRKKKIKELKKKLRVSIKDFLFIDLIIQ</sequence>
<keyword evidence="3" id="KW-0418">Kinase</keyword>
<keyword evidence="1" id="KW-0808">Transferase</keyword>
<dbReference type="STRING" id="7868.ENSCMIP00000035595"/>
<dbReference type="InParanoid" id="A0A4W3JUK3"/>
<dbReference type="GO" id="GO:0006139">
    <property type="term" value="P:nucleobase-containing compound metabolic process"/>
    <property type="evidence" value="ECO:0007669"/>
    <property type="project" value="InterPro"/>
</dbReference>
<keyword evidence="5" id="KW-1185">Reference proteome</keyword>
<dbReference type="OMA" id="SHIEKWK"/>
<dbReference type="InterPro" id="IPR027417">
    <property type="entry name" value="P-loop_NTPase"/>
</dbReference>
<dbReference type="PANTHER" id="PTHR23359">
    <property type="entry name" value="NUCLEOTIDE KINASE"/>
    <property type="match status" value="1"/>
</dbReference>
<dbReference type="AlphaFoldDB" id="A0A4W3JUK3"/>
<reference evidence="4" key="4">
    <citation type="submission" date="2025-08" db="UniProtKB">
        <authorList>
            <consortium name="Ensembl"/>
        </authorList>
    </citation>
    <scope>IDENTIFICATION</scope>
</reference>
<keyword evidence="2" id="KW-0547">Nucleotide-binding</keyword>
<dbReference type="Proteomes" id="UP000314986">
    <property type="component" value="Unassembled WGS sequence"/>
</dbReference>
<dbReference type="SUPFAM" id="SSF52540">
    <property type="entry name" value="P-loop containing nucleoside triphosphate hydrolases"/>
    <property type="match status" value="1"/>
</dbReference>
<dbReference type="Ensembl" id="ENSCMIT00000036122.1">
    <property type="protein sequence ID" value="ENSCMIP00000035595.1"/>
    <property type="gene ID" value="ENSCMIG00000015057.1"/>
</dbReference>
<evidence type="ECO:0000256" key="1">
    <source>
        <dbReference type="ARBA" id="ARBA00022679"/>
    </source>
</evidence>
<dbReference type="GO" id="GO:0019205">
    <property type="term" value="F:nucleobase-containing compound kinase activity"/>
    <property type="evidence" value="ECO:0007669"/>
    <property type="project" value="InterPro"/>
</dbReference>
<organism evidence="4 5">
    <name type="scientific">Callorhinchus milii</name>
    <name type="common">Ghost shark</name>
    <dbReference type="NCBI Taxonomy" id="7868"/>
    <lineage>
        <taxon>Eukaryota</taxon>
        <taxon>Metazoa</taxon>
        <taxon>Chordata</taxon>
        <taxon>Craniata</taxon>
        <taxon>Vertebrata</taxon>
        <taxon>Chondrichthyes</taxon>
        <taxon>Holocephali</taxon>
        <taxon>Chimaeriformes</taxon>
        <taxon>Callorhinchidae</taxon>
        <taxon>Callorhinchus</taxon>
    </lineage>
</organism>
<reference evidence="5" key="1">
    <citation type="journal article" date="2006" name="Science">
        <title>Ancient noncoding elements conserved in the human genome.</title>
        <authorList>
            <person name="Venkatesh B."/>
            <person name="Kirkness E.F."/>
            <person name="Loh Y.H."/>
            <person name="Halpern A.L."/>
            <person name="Lee A.P."/>
            <person name="Johnson J."/>
            <person name="Dandona N."/>
            <person name="Viswanathan L.D."/>
            <person name="Tay A."/>
            <person name="Venter J.C."/>
            <person name="Strausberg R.L."/>
            <person name="Brenner S."/>
        </authorList>
    </citation>
    <scope>NUCLEOTIDE SEQUENCE [LARGE SCALE GENOMIC DNA]</scope>
</reference>
<dbReference type="InterPro" id="IPR000850">
    <property type="entry name" value="Adenylat/UMP-CMP_kin"/>
</dbReference>
<reference evidence="5" key="3">
    <citation type="journal article" date="2014" name="Nature">
        <title>Elephant shark genome provides unique insights into gnathostome evolution.</title>
        <authorList>
            <consortium name="International Elephant Shark Genome Sequencing Consortium"/>
            <person name="Venkatesh B."/>
            <person name="Lee A.P."/>
            <person name="Ravi V."/>
            <person name="Maurya A.K."/>
            <person name="Lian M.M."/>
            <person name="Swann J.B."/>
            <person name="Ohta Y."/>
            <person name="Flajnik M.F."/>
            <person name="Sutoh Y."/>
            <person name="Kasahara M."/>
            <person name="Hoon S."/>
            <person name="Gangu V."/>
            <person name="Roy S.W."/>
            <person name="Irimia M."/>
            <person name="Korzh V."/>
            <person name="Kondrychyn I."/>
            <person name="Lim Z.W."/>
            <person name="Tay B.H."/>
            <person name="Tohari S."/>
            <person name="Kong K.W."/>
            <person name="Ho S."/>
            <person name="Lorente-Galdos B."/>
            <person name="Quilez J."/>
            <person name="Marques-Bonet T."/>
            <person name="Raney B.J."/>
            <person name="Ingham P.W."/>
            <person name="Tay A."/>
            <person name="Hillier L.W."/>
            <person name="Minx P."/>
            <person name="Boehm T."/>
            <person name="Wilson R.K."/>
            <person name="Brenner S."/>
            <person name="Warren W.C."/>
        </authorList>
    </citation>
    <scope>NUCLEOTIDE SEQUENCE [LARGE SCALE GENOMIC DNA]</scope>
</reference>
<dbReference type="GeneTree" id="ENSGT00740000115564"/>
<dbReference type="Gene3D" id="3.40.50.300">
    <property type="entry name" value="P-loop containing nucleotide triphosphate hydrolases"/>
    <property type="match status" value="1"/>
</dbReference>
<accession>A0A4W3JUK3</accession>
<reference evidence="4" key="5">
    <citation type="submission" date="2025-09" db="UniProtKB">
        <authorList>
            <consortium name="Ensembl"/>
        </authorList>
    </citation>
    <scope>IDENTIFICATION</scope>
</reference>